<dbReference type="Pfam" id="PF18029">
    <property type="entry name" value="Glyoxalase_6"/>
    <property type="match status" value="1"/>
</dbReference>
<comment type="caution">
    <text evidence="2">The sequence shown here is derived from an EMBL/GenBank/DDBJ whole genome shotgun (WGS) entry which is preliminary data.</text>
</comment>
<name>A0ABV5NN45_9ACTN</name>
<feature type="domain" description="Glyoxalase-like" evidence="1">
    <location>
        <begin position="6"/>
        <end position="122"/>
    </location>
</feature>
<accession>A0ABV5NN45</accession>
<keyword evidence="3" id="KW-1185">Reference proteome</keyword>
<sequence length="135" mass="14936">MARLQQVVVDCETPSALARFWAAALDEFDIRPYDEAEIDRLASLGYTPETDPSVILDGPHLEICFQKVQLEPRSKTPVHFDIVSADWLAEIDRLAGLGATVKERFESHAWMRDPEGNDFCVVDGDHGGSGLQHGG</sequence>
<evidence type="ECO:0000313" key="3">
    <source>
        <dbReference type="Proteomes" id="UP001589568"/>
    </source>
</evidence>
<dbReference type="PANTHER" id="PTHR35908:SF1">
    <property type="entry name" value="CONSERVED PROTEIN"/>
    <property type="match status" value="1"/>
</dbReference>
<dbReference type="RefSeq" id="WP_379483578.1">
    <property type="nucleotide sequence ID" value="NZ_JBHMCF010000014.1"/>
</dbReference>
<dbReference type="InterPro" id="IPR041581">
    <property type="entry name" value="Glyoxalase_6"/>
</dbReference>
<evidence type="ECO:0000313" key="2">
    <source>
        <dbReference type="EMBL" id="MFB9471719.1"/>
    </source>
</evidence>
<dbReference type="SUPFAM" id="SSF54593">
    <property type="entry name" value="Glyoxalase/Bleomycin resistance protein/Dihydroxybiphenyl dioxygenase"/>
    <property type="match status" value="1"/>
</dbReference>
<protein>
    <submittedName>
        <fullName evidence="2">VOC family protein</fullName>
    </submittedName>
</protein>
<dbReference type="PANTHER" id="PTHR35908">
    <property type="entry name" value="HYPOTHETICAL FUSION PROTEIN"/>
    <property type="match status" value="1"/>
</dbReference>
<gene>
    <name evidence="2" type="ORF">ACFFR3_19525</name>
</gene>
<dbReference type="EMBL" id="JBHMCF010000014">
    <property type="protein sequence ID" value="MFB9471719.1"/>
    <property type="molecule type" value="Genomic_DNA"/>
</dbReference>
<dbReference type="Proteomes" id="UP001589568">
    <property type="component" value="Unassembled WGS sequence"/>
</dbReference>
<dbReference type="Gene3D" id="3.10.180.10">
    <property type="entry name" value="2,3-Dihydroxybiphenyl 1,2-Dioxygenase, domain 1"/>
    <property type="match status" value="1"/>
</dbReference>
<evidence type="ECO:0000259" key="1">
    <source>
        <dbReference type="Pfam" id="PF18029"/>
    </source>
</evidence>
<organism evidence="2 3">
    <name type="scientific">Nonomuraea salmonea</name>
    <dbReference type="NCBI Taxonomy" id="46181"/>
    <lineage>
        <taxon>Bacteria</taxon>
        <taxon>Bacillati</taxon>
        <taxon>Actinomycetota</taxon>
        <taxon>Actinomycetes</taxon>
        <taxon>Streptosporangiales</taxon>
        <taxon>Streptosporangiaceae</taxon>
        <taxon>Nonomuraea</taxon>
    </lineage>
</organism>
<dbReference type="InterPro" id="IPR029068">
    <property type="entry name" value="Glyas_Bleomycin-R_OHBP_Dase"/>
</dbReference>
<proteinExistence type="predicted"/>
<reference evidence="2 3" key="1">
    <citation type="submission" date="2024-09" db="EMBL/GenBank/DDBJ databases">
        <authorList>
            <person name="Sun Q."/>
            <person name="Mori K."/>
        </authorList>
    </citation>
    <scope>NUCLEOTIDE SEQUENCE [LARGE SCALE GENOMIC DNA]</scope>
    <source>
        <strain evidence="2 3">JCM 3324</strain>
    </source>
</reference>